<dbReference type="EMBL" id="JAAOZC010000007">
    <property type="protein sequence ID" value="NIJ08969.1"/>
    <property type="molecule type" value="Genomic_DNA"/>
</dbReference>
<dbReference type="RefSeq" id="WP_167074137.1">
    <property type="nucleotide sequence ID" value="NZ_JAAOZC010000007.1"/>
</dbReference>
<feature type="signal peptide" evidence="1">
    <location>
        <begin position="1"/>
        <end position="20"/>
    </location>
</feature>
<evidence type="ECO:0000256" key="1">
    <source>
        <dbReference type="SAM" id="SignalP"/>
    </source>
</evidence>
<gene>
    <name evidence="2" type="ORF">FHS31_002599</name>
</gene>
<protein>
    <recommendedName>
        <fullName evidence="4">Sulfur globule protein</fullName>
    </recommendedName>
</protein>
<proteinExistence type="predicted"/>
<evidence type="ECO:0008006" key="4">
    <source>
        <dbReference type="Google" id="ProtNLM"/>
    </source>
</evidence>
<name>A0ABX0TW85_9SPHN</name>
<evidence type="ECO:0000313" key="3">
    <source>
        <dbReference type="Proteomes" id="UP000727456"/>
    </source>
</evidence>
<keyword evidence="1" id="KW-0732">Signal</keyword>
<feature type="chain" id="PRO_5045067088" description="Sulfur globule protein" evidence="1">
    <location>
        <begin position="21"/>
        <end position="68"/>
    </location>
</feature>
<keyword evidence="3" id="KW-1185">Reference proteome</keyword>
<sequence>MKTLMLGLLAAATLVTGASAAEAKRGHDNYRHGGAHRGYERHRWSHGPYHHRRGYWYYRHGHRYHGWR</sequence>
<comment type="caution">
    <text evidence="2">The sequence shown here is derived from an EMBL/GenBank/DDBJ whole genome shotgun (WGS) entry which is preliminary data.</text>
</comment>
<evidence type="ECO:0000313" key="2">
    <source>
        <dbReference type="EMBL" id="NIJ08969.1"/>
    </source>
</evidence>
<organism evidence="2 3">
    <name type="scientific">Sphingomonas vulcanisoli</name>
    <dbReference type="NCBI Taxonomy" id="1658060"/>
    <lineage>
        <taxon>Bacteria</taxon>
        <taxon>Pseudomonadati</taxon>
        <taxon>Pseudomonadota</taxon>
        <taxon>Alphaproteobacteria</taxon>
        <taxon>Sphingomonadales</taxon>
        <taxon>Sphingomonadaceae</taxon>
        <taxon>Sphingomonas</taxon>
    </lineage>
</organism>
<accession>A0ABX0TW85</accession>
<reference evidence="2 3" key="1">
    <citation type="submission" date="2020-03" db="EMBL/GenBank/DDBJ databases">
        <title>Genomic Encyclopedia of Type Strains, Phase III (KMG-III): the genomes of soil and plant-associated and newly described type strains.</title>
        <authorList>
            <person name="Whitman W."/>
        </authorList>
    </citation>
    <scope>NUCLEOTIDE SEQUENCE [LARGE SCALE GENOMIC DNA]</scope>
    <source>
        <strain evidence="2 3">CECT 8804</strain>
    </source>
</reference>
<dbReference type="Proteomes" id="UP000727456">
    <property type="component" value="Unassembled WGS sequence"/>
</dbReference>